<dbReference type="InterPro" id="IPR020549">
    <property type="entry name" value="YbeY_CS"/>
</dbReference>
<keyword evidence="6 9" id="KW-0255">Endonuclease</keyword>
<dbReference type="PANTHER" id="PTHR46986:SF1">
    <property type="entry name" value="ENDORIBONUCLEASE YBEY, CHLOROPLASTIC"/>
    <property type="match status" value="1"/>
</dbReference>
<evidence type="ECO:0000256" key="3">
    <source>
        <dbReference type="ARBA" id="ARBA00022552"/>
    </source>
</evidence>
<dbReference type="InterPro" id="IPR002036">
    <property type="entry name" value="YbeY"/>
</dbReference>
<keyword evidence="9" id="KW-0963">Cytoplasm</keyword>
<evidence type="ECO:0000256" key="9">
    <source>
        <dbReference type="HAMAP-Rule" id="MF_00009"/>
    </source>
</evidence>
<feature type="binding site" evidence="9">
    <location>
        <position position="139"/>
    </location>
    <ligand>
        <name>Zn(2+)</name>
        <dbReference type="ChEBI" id="CHEBI:29105"/>
        <note>catalytic</note>
    </ligand>
</feature>
<sequence length="172" mass="19381">MAETEVLPVVTLYLEDHFFGDSNPSPIESQRWQSWFATWLNELGGELPGAVGYELSLRLTGDRAIQTFNAQYRQKDQPTDVLAFAALESELPTPSPLDSEPLYLGDLIISVETAQRQAQQQSHPLTTELAWLASHGFLHLLGWDHPDDESLLRMLCQQKKCLEKVGFVITDL</sequence>
<keyword evidence="8 9" id="KW-0862">Zinc</keyword>
<keyword evidence="4 9" id="KW-0540">Nuclease</keyword>
<keyword evidence="5 9" id="KW-0479">Metal-binding</keyword>
<dbReference type="PANTHER" id="PTHR46986">
    <property type="entry name" value="ENDORIBONUCLEASE YBEY, CHLOROPLASTIC"/>
    <property type="match status" value="1"/>
</dbReference>
<dbReference type="Pfam" id="PF02130">
    <property type="entry name" value="YbeY"/>
    <property type="match status" value="1"/>
</dbReference>
<dbReference type="SUPFAM" id="SSF55486">
    <property type="entry name" value="Metalloproteases ('zincins'), catalytic domain"/>
    <property type="match status" value="1"/>
</dbReference>
<evidence type="ECO:0000256" key="2">
    <source>
        <dbReference type="ARBA" id="ARBA00022517"/>
    </source>
</evidence>
<dbReference type="RefSeq" id="WP_265263775.1">
    <property type="nucleotide sequence ID" value="NZ_JAIHOM010000026.1"/>
</dbReference>
<organism evidence="10 11">
    <name type="scientific">Spirulina subsalsa FACHB-351</name>
    <dbReference type="NCBI Taxonomy" id="234711"/>
    <lineage>
        <taxon>Bacteria</taxon>
        <taxon>Bacillati</taxon>
        <taxon>Cyanobacteriota</taxon>
        <taxon>Cyanophyceae</taxon>
        <taxon>Spirulinales</taxon>
        <taxon>Spirulinaceae</taxon>
        <taxon>Spirulina</taxon>
    </lineage>
</organism>
<protein>
    <recommendedName>
        <fullName evidence="9">Endoribonuclease YbeY</fullName>
        <ecNumber evidence="9">3.1.-.-</ecNumber>
    </recommendedName>
</protein>
<evidence type="ECO:0000256" key="6">
    <source>
        <dbReference type="ARBA" id="ARBA00022759"/>
    </source>
</evidence>
<evidence type="ECO:0000256" key="7">
    <source>
        <dbReference type="ARBA" id="ARBA00022801"/>
    </source>
</evidence>
<gene>
    <name evidence="9 10" type="primary">ybeY</name>
    <name evidence="10" type="ORF">K4A83_07110</name>
</gene>
<dbReference type="Proteomes" id="UP001526426">
    <property type="component" value="Unassembled WGS sequence"/>
</dbReference>
<name>A0ABT3L3F5_9CYAN</name>
<comment type="subcellular location">
    <subcellularLocation>
        <location evidence="9">Cytoplasm</location>
    </subcellularLocation>
</comment>
<evidence type="ECO:0000313" key="11">
    <source>
        <dbReference type="Proteomes" id="UP001526426"/>
    </source>
</evidence>
<dbReference type="Gene3D" id="3.40.390.30">
    <property type="entry name" value="Metalloproteases ('zincins'), catalytic domain"/>
    <property type="match status" value="1"/>
</dbReference>
<keyword evidence="11" id="KW-1185">Reference proteome</keyword>
<dbReference type="HAMAP" id="MF_00009">
    <property type="entry name" value="Endoribonucl_YbeY"/>
    <property type="match status" value="1"/>
</dbReference>
<proteinExistence type="inferred from homology"/>
<comment type="similarity">
    <text evidence="1 9">Belongs to the endoribonuclease YbeY family.</text>
</comment>
<dbReference type="InterPro" id="IPR023091">
    <property type="entry name" value="MetalPrtase_cat_dom_sf_prd"/>
</dbReference>
<evidence type="ECO:0000256" key="1">
    <source>
        <dbReference type="ARBA" id="ARBA00010875"/>
    </source>
</evidence>
<dbReference type="PROSITE" id="PS01306">
    <property type="entry name" value="UPF0054"/>
    <property type="match status" value="1"/>
</dbReference>
<feature type="binding site" evidence="9">
    <location>
        <position position="135"/>
    </location>
    <ligand>
        <name>Zn(2+)</name>
        <dbReference type="ChEBI" id="CHEBI:29105"/>
        <note>catalytic</note>
    </ligand>
</feature>
<evidence type="ECO:0000256" key="4">
    <source>
        <dbReference type="ARBA" id="ARBA00022722"/>
    </source>
</evidence>
<keyword evidence="7 9" id="KW-0378">Hydrolase</keyword>
<feature type="binding site" evidence="9">
    <location>
        <position position="145"/>
    </location>
    <ligand>
        <name>Zn(2+)</name>
        <dbReference type="ChEBI" id="CHEBI:29105"/>
        <note>catalytic</note>
    </ligand>
</feature>
<comment type="function">
    <text evidence="9">Single strand-specific metallo-endoribonuclease involved in late-stage 70S ribosome quality control and in maturation of the 3' terminus of the 16S rRNA.</text>
</comment>
<comment type="cofactor">
    <cofactor evidence="9">
        <name>Zn(2+)</name>
        <dbReference type="ChEBI" id="CHEBI:29105"/>
    </cofactor>
    <text evidence="9">Binds 1 zinc ion.</text>
</comment>
<dbReference type="NCBIfam" id="TIGR00043">
    <property type="entry name" value="rRNA maturation RNase YbeY"/>
    <property type="match status" value="1"/>
</dbReference>
<keyword evidence="2 9" id="KW-0690">Ribosome biogenesis</keyword>
<reference evidence="10 11" key="1">
    <citation type="submission" date="2021-08" db="EMBL/GenBank/DDBJ databases">
        <title>Draft genome sequence of Spirulina subsalsa with high tolerance to salinity and hype-accumulation of phycocyanin.</title>
        <authorList>
            <person name="Pei H."/>
            <person name="Jiang L."/>
        </authorList>
    </citation>
    <scope>NUCLEOTIDE SEQUENCE [LARGE SCALE GENOMIC DNA]</scope>
    <source>
        <strain evidence="10 11">FACHB-351</strain>
    </source>
</reference>
<comment type="caution">
    <text evidence="10">The sequence shown here is derived from an EMBL/GenBank/DDBJ whole genome shotgun (WGS) entry which is preliminary data.</text>
</comment>
<evidence type="ECO:0000313" key="10">
    <source>
        <dbReference type="EMBL" id="MCW6036041.1"/>
    </source>
</evidence>
<dbReference type="EC" id="3.1.-.-" evidence="9"/>
<keyword evidence="3 9" id="KW-0698">rRNA processing</keyword>
<evidence type="ECO:0000256" key="8">
    <source>
        <dbReference type="ARBA" id="ARBA00022833"/>
    </source>
</evidence>
<evidence type="ECO:0000256" key="5">
    <source>
        <dbReference type="ARBA" id="ARBA00022723"/>
    </source>
</evidence>
<accession>A0ABT3L3F5</accession>
<dbReference type="EMBL" id="JAIHOM010000026">
    <property type="protein sequence ID" value="MCW6036041.1"/>
    <property type="molecule type" value="Genomic_DNA"/>
</dbReference>